<dbReference type="PANTHER" id="PTHR12151">
    <property type="entry name" value="ELECTRON TRANSPORT PROTIN SCO1/SENC FAMILY MEMBER"/>
    <property type="match status" value="1"/>
</dbReference>
<feature type="binding site" evidence="2">
    <location>
        <position position="78"/>
    </location>
    <ligand>
        <name>Cu cation</name>
        <dbReference type="ChEBI" id="CHEBI:23378"/>
    </ligand>
</feature>
<dbReference type="Proteomes" id="UP000502996">
    <property type="component" value="Chromosome"/>
</dbReference>
<comment type="similarity">
    <text evidence="1">Belongs to the SCO1/2 family.</text>
</comment>
<dbReference type="GO" id="GO:0046872">
    <property type="term" value="F:metal ion binding"/>
    <property type="evidence" value="ECO:0007669"/>
    <property type="project" value="UniProtKB-KW"/>
</dbReference>
<dbReference type="Pfam" id="PF02630">
    <property type="entry name" value="SCO1-SenC"/>
    <property type="match status" value="1"/>
</dbReference>
<protein>
    <submittedName>
        <fullName evidence="5">SCO family protein</fullName>
    </submittedName>
</protein>
<reference evidence="5 6" key="1">
    <citation type="submission" date="2020-02" db="EMBL/GenBank/DDBJ databases">
        <title>Full genome sequence of Nocardioides sp. R-3366.</title>
        <authorList>
            <person name="Im W.-T."/>
        </authorList>
    </citation>
    <scope>NUCLEOTIDE SEQUENCE [LARGE SCALE GENOMIC DNA]</scope>
    <source>
        <strain evidence="5 6">R-3366</strain>
    </source>
</reference>
<keyword evidence="2" id="KW-0479">Metal-binding</keyword>
<keyword evidence="6" id="KW-1185">Reference proteome</keyword>
<name>A0A6G6WBZ7_9ACTN</name>
<evidence type="ECO:0000256" key="3">
    <source>
        <dbReference type="PIRSR" id="PIRSR603782-2"/>
    </source>
</evidence>
<evidence type="ECO:0000256" key="2">
    <source>
        <dbReference type="PIRSR" id="PIRSR603782-1"/>
    </source>
</evidence>
<feature type="binding site" evidence="2">
    <location>
        <position position="74"/>
    </location>
    <ligand>
        <name>Cu cation</name>
        <dbReference type="ChEBI" id="CHEBI:23378"/>
    </ligand>
</feature>
<sequence length="200" mass="21392">MVRRVLAPVLLALLLLLGACGGDDVQAGELHGSVLDPPFDVAGDELQTTDGTPYSLTKDTDKRLTLLFFGYTRCDDVCPAVMANLASAMTRLSDSDRKQVDVVFATTDPAYDTPQVIRQYVDRYDQSFIGVTGSLEQLEDVAGSVAAALGTKQPDGSYQSDAHTTQVTGIDSDDQAPIYWGATTSSAQFAQDIHTLLGKP</sequence>
<feature type="disulfide bond" description="Redox-active" evidence="3">
    <location>
        <begin position="74"/>
        <end position="78"/>
    </location>
</feature>
<dbReference type="KEGG" id="nano:G5V58_07385"/>
<dbReference type="RefSeq" id="WP_165230506.1">
    <property type="nucleotide sequence ID" value="NZ_CP049257.1"/>
</dbReference>
<dbReference type="PROSITE" id="PS51257">
    <property type="entry name" value="PROKAR_LIPOPROTEIN"/>
    <property type="match status" value="1"/>
</dbReference>
<dbReference type="SUPFAM" id="SSF52833">
    <property type="entry name" value="Thioredoxin-like"/>
    <property type="match status" value="1"/>
</dbReference>
<evidence type="ECO:0000313" key="6">
    <source>
        <dbReference type="Proteomes" id="UP000502996"/>
    </source>
</evidence>
<dbReference type="AlphaFoldDB" id="A0A6G6WBZ7"/>
<organism evidence="5 6">
    <name type="scientific">Nocardioides anomalus</name>
    <dbReference type="NCBI Taxonomy" id="2712223"/>
    <lineage>
        <taxon>Bacteria</taxon>
        <taxon>Bacillati</taxon>
        <taxon>Actinomycetota</taxon>
        <taxon>Actinomycetes</taxon>
        <taxon>Propionibacteriales</taxon>
        <taxon>Nocardioidaceae</taxon>
        <taxon>Nocardioides</taxon>
    </lineage>
</organism>
<accession>A0A6G6WBZ7</accession>
<feature type="signal peptide" evidence="4">
    <location>
        <begin position="1"/>
        <end position="21"/>
    </location>
</feature>
<proteinExistence type="inferred from homology"/>
<dbReference type="InterPro" id="IPR036249">
    <property type="entry name" value="Thioredoxin-like_sf"/>
</dbReference>
<feature type="binding site" evidence="2">
    <location>
        <position position="163"/>
    </location>
    <ligand>
        <name>Cu cation</name>
        <dbReference type="ChEBI" id="CHEBI:23378"/>
    </ligand>
</feature>
<dbReference type="InterPro" id="IPR003782">
    <property type="entry name" value="SCO1/SenC"/>
</dbReference>
<gene>
    <name evidence="5" type="ORF">G5V58_07385</name>
</gene>
<evidence type="ECO:0000256" key="1">
    <source>
        <dbReference type="ARBA" id="ARBA00010996"/>
    </source>
</evidence>
<feature type="chain" id="PRO_5038796381" evidence="4">
    <location>
        <begin position="22"/>
        <end position="200"/>
    </location>
</feature>
<keyword evidence="3" id="KW-1015">Disulfide bond</keyword>
<dbReference type="PANTHER" id="PTHR12151:SF25">
    <property type="entry name" value="LINALOOL DEHYDRATASE_ISOMERASE DOMAIN-CONTAINING PROTEIN"/>
    <property type="match status" value="1"/>
</dbReference>
<evidence type="ECO:0000313" key="5">
    <source>
        <dbReference type="EMBL" id="QIG42625.1"/>
    </source>
</evidence>
<dbReference type="CDD" id="cd02968">
    <property type="entry name" value="SCO"/>
    <property type="match status" value="1"/>
</dbReference>
<keyword evidence="2" id="KW-0186">Copper</keyword>
<evidence type="ECO:0000256" key="4">
    <source>
        <dbReference type="SAM" id="SignalP"/>
    </source>
</evidence>
<dbReference type="Gene3D" id="3.40.30.10">
    <property type="entry name" value="Glutaredoxin"/>
    <property type="match status" value="1"/>
</dbReference>
<dbReference type="EMBL" id="CP049257">
    <property type="protein sequence ID" value="QIG42625.1"/>
    <property type="molecule type" value="Genomic_DNA"/>
</dbReference>
<keyword evidence="4" id="KW-0732">Signal</keyword>